<accession>A0ABP8J4L0</accession>
<proteinExistence type="predicted"/>
<dbReference type="InterPro" id="IPR023346">
    <property type="entry name" value="Lysozyme-like_dom_sf"/>
</dbReference>
<feature type="region of interest" description="Disordered" evidence="11">
    <location>
        <begin position="706"/>
        <end position="748"/>
    </location>
</feature>
<dbReference type="Gene3D" id="1.10.3810.10">
    <property type="entry name" value="Biosynthetic peptidoglycan transglycosylase-like"/>
    <property type="match status" value="1"/>
</dbReference>
<evidence type="ECO:0000256" key="6">
    <source>
        <dbReference type="ARBA" id="ARBA00022960"/>
    </source>
</evidence>
<keyword evidence="6" id="KW-0133">Cell shape</keyword>
<keyword evidence="7" id="KW-0573">Peptidoglycan synthesis</keyword>
<dbReference type="EMBL" id="BAABHA010000008">
    <property type="protein sequence ID" value="GAA4384869.1"/>
    <property type="molecule type" value="Genomic_DNA"/>
</dbReference>
<keyword evidence="8 12" id="KW-1133">Transmembrane helix</keyword>
<dbReference type="SUPFAM" id="SSF53955">
    <property type="entry name" value="Lysozyme-like"/>
    <property type="match status" value="1"/>
</dbReference>
<evidence type="ECO:0000256" key="5">
    <source>
        <dbReference type="ARBA" id="ARBA00022692"/>
    </source>
</evidence>
<evidence type="ECO:0000256" key="1">
    <source>
        <dbReference type="ARBA" id="ARBA00022475"/>
    </source>
</evidence>
<dbReference type="InterPro" id="IPR001264">
    <property type="entry name" value="Glyco_trans_51"/>
</dbReference>
<keyword evidence="5 12" id="KW-0812">Transmembrane</keyword>
<keyword evidence="15" id="KW-1185">Reference proteome</keyword>
<dbReference type="Pfam" id="PF00912">
    <property type="entry name" value="Transgly"/>
    <property type="match status" value="1"/>
</dbReference>
<keyword evidence="1" id="KW-1003">Cell membrane</keyword>
<evidence type="ECO:0000256" key="9">
    <source>
        <dbReference type="ARBA" id="ARBA00023136"/>
    </source>
</evidence>
<evidence type="ECO:0000256" key="4">
    <source>
        <dbReference type="ARBA" id="ARBA00022679"/>
    </source>
</evidence>
<evidence type="ECO:0000256" key="7">
    <source>
        <dbReference type="ARBA" id="ARBA00022984"/>
    </source>
</evidence>
<keyword evidence="4" id="KW-0808">Transferase</keyword>
<keyword evidence="9 12" id="KW-0472">Membrane</keyword>
<keyword evidence="3" id="KW-0328">Glycosyltransferase</keyword>
<sequence length="748" mass="84192">MRVNPTAKKVLFWTLGTVAVLLLVGLGVFLIKRQELLQYALRQTKQKVEKRYPVTLTLGPARFTDLNSVQIEGVSLVPTGSADTLLTARSLNASISLRSLFARRPVFSNLQIVRARLTARKTATSDNYGFLLKKRGQTAVQRDTTKGTNYGLLANQLLEAAFDNLPEEADFRDFLVTYESPRHRARLTMPQFSIEDGDIAGRLSVVVDSVANEIGLSGHVEASDYEANVQVFGAQRRPVQLPYVQRRYGARVQFDTLRLSLTGKDLDKDDLTVRGSASASNFAVNHPKLATSDIRVRRGGMDFVATLGQNSASLDKGSVVRLNRMELYPQLSVRLRPEIKRVRPDPAMPSAKAYTGKLAGLLVAMQVESAETKANDFFDALPEGMFEALEGMQGTGTLKYSMSAALDMTRIDSLKFNSGLKKSSDFRITRFGRVDLRKLNTEFEYTAFNDKGDTVKTFPVGPSNPDFVPFDQVSSYLKYAIITAEDPRFFTHKGFMEKAFVKSAIQNIKEKRFARGGSTLSMQLVKNVFLTREKVVARKIEEALIVWLIENTGLVSKQRMMEVYLNIIEWGPSRYRWPSGERGVYGVKEAARFYYDKQPANLNLEESLYLASIIPKPKYARYSFDAYGDLRRSTRYFFRLIADIMARRGYIPEGEAEGLNRAVSLRGPARQFMNFAARPDTTRVAATDSSQFDPINLIDLLNVGGPDLDPAADEGVNTTAPRQDEEPAENETRRERRRRERERENQQR</sequence>
<dbReference type="Proteomes" id="UP001500454">
    <property type="component" value="Unassembled WGS sequence"/>
</dbReference>
<feature type="domain" description="Glycosyl transferase family 51" evidence="13">
    <location>
        <begin position="455"/>
        <end position="621"/>
    </location>
</feature>
<keyword evidence="10" id="KW-0961">Cell wall biogenesis/degradation</keyword>
<evidence type="ECO:0000313" key="14">
    <source>
        <dbReference type="EMBL" id="GAA4384869.1"/>
    </source>
</evidence>
<feature type="transmembrane region" description="Helical" evidence="12">
    <location>
        <begin position="12"/>
        <end position="31"/>
    </location>
</feature>
<evidence type="ECO:0000256" key="11">
    <source>
        <dbReference type="SAM" id="MobiDB-lite"/>
    </source>
</evidence>
<evidence type="ECO:0000256" key="10">
    <source>
        <dbReference type="ARBA" id="ARBA00023316"/>
    </source>
</evidence>
<evidence type="ECO:0000313" key="15">
    <source>
        <dbReference type="Proteomes" id="UP001500454"/>
    </source>
</evidence>
<evidence type="ECO:0000256" key="2">
    <source>
        <dbReference type="ARBA" id="ARBA00022519"/>
    </source>
</evidence>
<feature type="compositionally biased region" description="Basic and acidic residues" evidence="11">
    <location>
        <begin position="722"/>
        <end position="734"/>
    </location>
</feature>
<dbReference type="InterPro" id="IPR036950">
    <property type="entry name" value="PBP_transglycosylase"/>
</dbReference>
<evidence type="ECO:0000256" key="3">
    <source>
        <dbReference type="ARBA" id="ARBA00022676"/>
    </source>
</evidence>
<reference evidence="15" key="1">
    <citation type="journal article" date="2019" name="Int. J. Syst. Evol. Microbiol.">
        <title>The Global Catalogue of Microorganisms (GCM) 10K type strain sequencing project: providing services to taxonomists for standard genome sequencing and annotation.</title>
        <authorList>
            <consortium name="The Broad Institute Genomics Platform"/>
            <consortium name="The Broad Institute Genome Sequencing Center for Infectious Disease"/>
            <person name="Wu L."/>
            <person name="Ma J."/>
        </authorList>
    </citation>
    <scope>NUCLEOTIDE SEQUENCE [LARGE SCALE GENOMIC DNA]</scope>
    <source>
        <strain evidence="15">JCM 17924</strain>
    </source>
</reference>
<dbReference type="InterPro" id="IPR011812">
    <property type="entry name" value="Pep_trsgly"/>
</dbReference>
<evidence type="ECO:0000256" key="8">
    <source>
        <dbReference type="ARBA" id="ARBA00022989"/>
    </source>
</evidence>
<protein>
    <submittedName>
        <fullName evidence="14">Biosynthetic peptidoglycan transglycosylase</fullName>
    </submittedName>
</protein>
<comment type="caution">
    <text evidence="14">The sequence shown here is derived from an EMBL/GenBank/DDBJ whole genome shotgun (WGS) entry which is preliminary data.</text>
</comment>
<dbReference type="PANTHER" id="PTHR30400">
    <property type="entry name" value="MONOFUNCTIONAL BIOSYNTHETIC PEPTIDOGLYCAN TRANSGLYCOSYLASE"/>
    <property type="match status" value="1"/>
</dbReference>
<evidence type="ECO:0000256" key="12">
    <source>
        <dbReference type="SAM" id="Phobius"/>
    </source>
</evidence>
<organism evidence="14 15">
    <name type="scientific">Hymenobacter koreensis</name>
    <dbReference type="NCBI Taxonomy" id="1084523"/>
    <lineage>
        <taxon>Bacteria</taxon>
        <taxon>Pseudomonadati</taxon>
        <taxon>Bacteroidota</taxon>
        <taxon>Cytophagia</taxon>
        <taxon>Cytophagales</taxon>
        <taxon>Hymenobacteraceae</taxon>
        <taxon>Hymenobacter</taxon>
    </lineage>
</organism>
<keyword evidence="2" id="KW-0997">Cell inner membrane</keyword>
<name>A0ABP8J4L0_9BACT</name>
<evidence type="ECO:0000259" key="13">
    <source>
        <dbReference type="Pfam" id="PF00912"/>
    </source>
</evidence>
<gene>
    <name evidence="14" type="ORF">GCM10023186_27770</name>
</gene>
<dbReference type="PANTHER" id="PTHR30400:SF0">
    <property type="entry name" value="BIOSYNTHETIC PEPTIDOGLYCAN TRANSGLYCOSYLASE"/>
    <property type="match status" value="1"/>
</dbReference>